<dbReference type="AlphaFoldDB" id="A0A673ZI36"/>
<dbReference type="GeneTree" id="ENSGT00990000210446"/>
<dbReference type="InParanoid" id="A0A673ZI36"/>
<keyword evidence="2" id="KW-1185">Reference proteome</keyword>
<reference evidence="1" key="2">
    <citation type="submission" date="2025-09" db="UniProtKB">
        <authorList>
            <consortium name="Ensembl"/>
        </authorList>
    </citation>
    <scope>IDENTIFICATION</scope>
</reference>
<dbReference type="Ensembl" id="ENSSTUT00000048458.1">
    <property type="protein sequence ID" value="ENSSTUP00000046442.1"/>
    <property type="gene ID" value="ENSSTUG00000019555.1"/>
</dbReference>
<dbReference type="Proteomes" id="UP000472277">
    <property type="component" value="Chromosome 19"/>
</dbReference>
<accession>A0A673ZI36</accession>
<organism evidence="1 2">
    <name type="scientific">Salmo trutta</name>
    <name type="common">Brown trout</name>
    <dbReference type="NCBI Taxonomy" id="8032"/>
    <lineage>
        <taxon>Eukaryota</taxon>
        <taxon>Metazoa</taxon>
        <taxon>Chordata</taxon>
        <taxon>Craniata</taxon>
        <taxon>Vertebrata</taxon>
        <taxon>Euteleostomi</taxon>
        <taxon>Actinopterygii</taxon>
        <taxon>Neopterygii</taxon>
        <taxon>Teleostei</taxon>
        <taxon>Protacanthopterygii</taxon>
        <taxon>Salmoniformes</taxon>
        <taxon>Salmonidae</taxon>
        <taxon>Salmoninae</taxon>
        <taxon>Salmo</taxon>
    </lineage>
</organism>
<dbReference type="OMA" id="SGIFWPP"/>
<evidence type="ECO:0000313" key="2">
    <source>
        <dbReference type="Proteomes" id="UP000472277"/>
    </source>
</evidence>
<name>A0A673ZI36_SALTR</name>
<protein>
    <submittedName>
        <fullName evidence="1">Uncharacterized protein</fullName>
    </submittedName>
</protein>
<reference evidence="1" key="1">
    <citation type="submission" date="2025-08" db="UniProtKB">
        <authorList>
            <consortium name="Ensembl"/>
        </authorList>
    </citation>
    <scope>IDENTIFICATION</scope>
</reference>
<evidence type="ECO:0000313" key="1">
    <source>
        <dbReference type="Ensembl" id="ENSSTUP00000046442.1"/>
    </source>
</evidence>
<sequence length="78" mass="8466">MSYVLSSNTGALSLLSRTRIVISAVPDLAGFPPSTAVKSSLCTACFSLSSEVFSTSSGIFWPPWVFMFNRKWSLSLIL</sequence>
<proteinExistence type="predicted"/>